<evidence type="ECO:0000313" key="3">
    <source>
        <dbReference type="Proteomes" id="UP000286415"/>
    </source>
</evidence>
<evidence type="ECO:0000256" key="1">
    <source>
        <dbReference type="SAM" id="MobiDB-lite"/>
    </source>
</evidence>
<dbReference type="FunCoup" id="A0A3R7H194">
    <property type="interactions" value="957"/>
</dbReference>
<gene>
    <name evidence="2" type="ORF">CSKR_114046</name>
</gene>
<dbReference type="AlphaFoldDB" id="A0A3R7H194"/>
<dbReference type="InParanoid" id="A0A3R7H194"/>
<feature type="region of interest" description="Disordered" evidence="1">
    <location>
        <begin position="580"/>
        <end position="623"/>
    </location>
</feature>
<name>A0A3R7H194_CLOSI</name>
<proteinExistence type="predicted"/>
<accession>A0A3R7H194</accession>
<comment type="caution">
    <text evidence="2">The sequence shown here is derived from an EMBL/GenBank/DDBJ whole genome shotgun (WGS) entry which is preliminary data.</text>
</comment>
<dbReference type="OrthoDB" id="4447at2759"/>
<reference evidence="2 3" key="2">
    <citation type="journal article" date="2021" name="Genomics">
        <title>High-quality reference genome for Clonorchis sinensis.</title>
        <authorList>
            <person name="Young N.D."/>
            <person name="Stroehlein A.J."/>
            <person name="Kinkar L."/>
            <person name="Wang T."/>
            <person name="Sohn W.M."/>
            <person name="Chang B.C.H."/>
            <person name="Kaur P."/>
            <person name="Weisz D."/>
            <person name="Dudchenko O."/>
            <person name="Aiden E.L."/>
            <person name="Korhonen P.K."/>
            <person name="Gasser R.B."/>
        </authorList>
    </citation>
    <scope>NUCLEOTIDE SEQUENCE [LARGE SCALE GENOMIC DNA]</scope>
    <source>
        <strain evidence="2">Cs-k2</strain>
    </source>
</reference>
<dbReference type="STRING" id="79923.A0A3R7H194"/>
<dbReference type="PANTHER" id="PTHR46063">
    <property type="entry name" value="KELCH DOMAIN-CONTAINING PROTEIN"/>
    <property type="match status" value="1"/>
</dbReference>
<dbReference type="PANTHER" id="PTHR46063:SF1">
    <property type="entry name" value="KELCH DOMAIN-CONTAINING PROTEIN 4"/>
    <property type="match status" value="1"/>
</dbReference>
<keyword evidence="3" id="KW-1185">Reference proteome</keyword>
<reference evidence="2 3" key="1">
    <citation type="journal article" date="2018" name="Biotechnol. Adv.">
        <title>Improved genomic resources and new bioinformatic workflow for the carcinogenic parasite Clonorchis sinensis: Biotechnological implications.</title>
        <authorList>
            <person name="Wang D."/>
            <person name="Korhonen P.K."/>
            <person name="Gasser R.B."/>
            <person name="Young N.D."/>
        </authorList>
    </citation>
    <scope>NUCLEOTIDE SEQUENCE [LARGE SCALE GENOMIC DNA]</scope>
    <source>
        <strain evidence="2">Cs-k2</strain>
    </source>
</reference>
<dbReference type="InterPro" id="IPR052588">
    <property type="entry name" value="Kelch_domain_protein"/>
</dbReference>
<evidence type="ECO:0000313" key="2">
    <source>
        <dbReference type="EMBL" id="KAG5442734.1"/>
    </source>
</evidence>
<protein>
    <submittedName>
        <fullName evidence="2">Kelch domain containing 4</fullName>
    </submittedName>
</protein>
<dbReference type="Gene3D" id="2.120.10.80">
    <property type="entry name" value="Kelch-type beta propeller"/>
    <property type="match status" value="2"/>
</dbReference>
<sequence length="682" mass="76120">MVGVPAGVPEGATDGNRPLSPITDDDVVYLDSRLVCWWAPRCQTITAVSVIHSQNEHSVIGIHTNHYILPLVTFTGYLLVYRLSIPGTVTMGKKDRQRKGKGAEKTAKKTQLKLEKKVMKVEKTSGEQSIEQLIAEFKKEQEKLTEVTVITSAPPSPRSHFTFTASPETNELLLFGGEYFDGKKTTMYSDLFVYHCATMIWDLVRSPTTPPPRSGHQAVFIKTNTVPASIWIFGGEYASPTQVRFYHYKDLWSLRVRTRKWELVRAEGGSGPCARSGHRMLSWKNSILLFGGFSDTGRKTLYFNDLWQFDISSLHWTMIRLAGDLPAPRSACLFFPGVDLKTVYILGGYRKEAISKEVEKGVACTDFFRITLEKDGLAANSCSVRQSGARPKPPRTAMAGVLHAANSALLFGGVHDVETDDGECVLGHFHNDMFVFELDKAKWHTFNYVLPKQTPAVIETGQKEPEMTIAPNGTSVPAMPSQLAHGVFTLTLGTRDTAGSGDQLLSNKVDTFKQILPPARSSAGFVILGSMLYVYGGVFEVGDRKITLDDFYSLDLNRPASWQCLYPGTQAEQEWYGSDLDENDDEEDEQEMNVDSAEDSTSDDDDDDEELVEEAPSLEPNETYSTYWERTSEFWFNLVKRGLDEDELNSNQPGPSTPSPTLINLAQHLAKDFYQKNTRMAT</sequence>
<organism evidence="2 3">
    <name type="scientific">Clonorchis sinensis</name>
    <name type="common">Chinese liver fluke</name>
    <dbReference type="NCBI Taxonomy" id="79923"/>
    <lineage>
        <taxon>Eukaryota</taxon>
        <taxon>Metazoa</taxon>
        <taxon>Spiralia</taxon>
        <taxon>Lophotrochozoa</taxon>
        <taxon>Platyhelminthes</taxon>
        <taxon>Trematoda</taxon>
        <taxon>Digenea</taxon>
        <taxon>Opisthorchiida</taxon>
        <taxon>Opisthorchiata</taxon>
        <taxon>Opisthorchiidae</taxon>
        <taxon>Clonorchis</taxon>
    </lineage>
</organism>
<dbReference type="SUPFAM" id="SSF117281">
    <property type="entry name" value="Kelch motif"/>
    <property type="match status" value="2"/>
</dbReference>
<feature type="compositionally biased region" description="Acidic residues" evidence="1">
    <location>
        <begin position="580"/>
        <end position="613"/>
    </location>
</feature>
<dbReference type="Proteomes" id="UP000286415">
    <property type="component" value="Unassembled WGS sequence"/>
</dbReference>
<dbReference type="InterPro" id="IPR015915">
    <property type="entry name" value="Kelch-typ_b-propeller"/>
</dbReference>
<dbReference type="EMBL" id="NIRI02000056">
    <property type="protein sequence ID" value="KAG5442734.1"/>
    <property type="molecule type" value="Genomic_DNA"/>
</dbReference>
<dbReference type="Pfam" id="PF24681">
    <property type="entry name" value="Kelch_KLHDC2_KLHL20_DRC7"/>
    <property type="match status" value="1"/>
</dbReference>